<dbReference type="EMBL" id="JBHUDY010000001">
    <property type="protein sequence ID" value="MFD1610850.1"/>
    <property type="molecule type" value="Genomic_DNA"/>
</dbReference>
<gene>
    <name evidence="1" type="ORF">ACFSCW_03435</name>
</gene>
<proteinExistence type="predicted"/>
<comment type="caution">
    <text evidence="1">The sequence shown here is derived from an EMBL/GenBank/DDBJ whole genome shotgun (WGS) entry which is preliminary data.</text>
</comment>
<evidence type="ECO:0000313" key="1">
    <source>
        <dbReference type="EMBL" id="MFD1610850.1"/>
    </source>
</evidence>
<dbReference type="Proteomes" id="UP001597115">
    <property type="component" value="Unassembled WGS sequence"/>
</dbReference>
<organism evidence="1 2">
    <name type="scientific">Sphingomonas tabacisoli</name>
    <dbReference type="NCBI Taxonomy" id="2249466"/>
    <lineage>
        <taxon>Bacteria</taxon>
        <taxon>Pseudomonadati</taxon>
        <taxon>Pseudomonadota</taxon>
        <taxon>Alphaproteobacteria</taxon>
        <taxon>Sphingomonadales</taxon>
        <taxon>Sphingomonadaceae</taxon>
        <taxon>Sphingomonas</taxon>
    </lineage>
</organism>
<name>A0ABW4I1C4_9SPHN</name>
<keyword evidence="2" id="KW-1185">Reference proteome</keyword>
<dbReference type="RefSeq" id="WP_380886921.1">
    <property type="nucleotide sequence ID" value="NZ_JBHUDY010000001.1"/>
</dbReference>
<reference evidence="2" key="1">
    <citation type="journal article" date="2019" name="Int. J. Syst. Evol. Microbiol.">
        <title>The Global Catalogue of Microorganisms (GCM) 10K type strain sequencing project: providing services to taxonomists for standard genome sequencing and annotation.</title>
        <authorList>
            <consortium name="The Broad Institute Genomics Platform"/>
            <consortium name="The Broad Institute Genome Sequencing Center for Infectious Disease"/>
            <person name="Wu L."/>
            <person name="Ma J."/>
        </authorList>
    </citation>
    <scope>NUCLEOTIDE SEQUENCE [LARGE SCALE GENOMIC DNA]</scope>
    <source>
        <strain evidence="2">CGMCC 1.16275</strain>
    </source>
</reference>
<protein>
    <submittedName>
        <fullName evidence="1">Uncharacterized protein</fullName>
    </submittedName>
</protein>
<accession>A0ABW4I1C4</accession>
<evidence type="ECO:0000313" key="2">
    <source>
        <dbReference type="Proteomes" id="UP001597115"/>
    </source>
</evidence>
<sequence length="143" mass="15040">MEAPPVVIATPAEPIPSMLSLCARGDKVAQGALAAELLEMGDKGIIRPLEAWAGVELMARLAASHGDPVDVRGLAAILCLRGDWEMDQGDKGVAENLYAEAVQIFDKLADAGDEEAAQTVLQAGRVFPVSVMEKARGASLMEL</sequence>